<dbReference type="InterPro" id="IPR027409">
    <property type="entry name" value="GroEL-like_apical_dom_sf"/>
</dbReference>
<evidence type="ECO:0000256" key="10">
    <source>
        <dbReference type="RuleBase" id="RU365042"/>
    </source>
</evidence>
<name>B9WZA7_THESE</name>
<keyword evidence="6 9" id="KW-0067">ATP-binding</keyword>
<keyword evidence="5 9" id="KW-0547">Nucleotide-binding</keyword>
<dbReference type="Pfam" id="PF00118">
    <property type="entry name" value="Cpn60_TCP1"/>
    <property type="match status" value="2"/>
</dbReference>
<dbReference type="InterPro" id="IPR027413">
    <property type="entry name" value="GROEL-like_equatorial_sf"/>
</dbReference>
<dbReference type="InterPro" id="IPR012720">
    <property type="entry name" value="Chap_CCT_eta"/>
</dbReference>
<dbReference type="PRINTS" id="PR00304">
    <property type="entry name" value="TCOMPLEXTCP1"/>
</dbReference>
<organism evidence="11">
    <name type="scientific">Theileria sergenti</name>
    <dbReference type="NCBI Taxonomy" id="5877"/>
    <lineage>
        <taxon>Eukaryota</taxon>
        <taxon>Sar</taxon>
        <taxon>Alveolata</taxon>
        <taxon>Apicomplexa</taxon>
        <taxon>Aconoidasida</taxon>
        <taxon>Piroplasmida</taxon>
        <taxon>Theileriidae</taxon>
        <taxon>Theileria</taxon>
    </lineage>
</organism>
<dbReference type="EMBL" id="AB367929">
    <property type="protein sequence ID" value="BAH22755.1"/>
    <property type="molecule type" value="Genomic_DNA"/>
</dbReference>
<dbReference type="InterPro" id="IPR002194">
    <property type="entry name" value="Chaperonin_TCP-1_CS"/>
</dbReference>
<dbReference type="PROSITE" id="PS00750">
    <property type="entry name" value="TCP1_1"/>
    <property type="match status" value="1"/>
</dbReference>
<comment type="function">
    <text evidence="8 10">Molecular chaperone; assists the folding of proteins upon ATP hydrolysis. Known to play a role, in vitro, in the folding of actin and tubulin.</text>
</comment>
<dbReference type="Gene3D" id="3.30.260.10">
    <property type="entry name" value="TCP-1-like chaperonin intermediate domain"/>
    <property type="match status" value="1"/>
</dbReference>
<accession>B9WZA7</accession>
<dbReference type="FunFam" id="3.50.7.10:FF:000006">
    <property type="entry name" value="T-complex protein 1 subunit eta"/>
    <property type="match status" value="1"/>
</dbReference>
<evidence type="ECO:0000256" key="3">
    <source>
        <dbReference type="ARBA" id="ARBA00011531"/>
    </source>
</evidence>
<dbReference type="GO" id="GO:0016887">
    <property type="term" value="F:ATP hydrolysis activity"/>
    <property type="evidence" value="ECO:0007669"/>
    <property type="project" value="InterPro"/>
</dbReference>
<dbReference type="PROSITE" id="PS00995">
    <property type="entry name" value="TCP1_3"/>
    <property type="match status" value="1"/>
</dbReference>
<keyword evidence="4 10" id="KW-0963">Cytoplasm</keyword>
<evidence type="ECO:0000256" key="4">
    <source>
        <dbReference type="ARBA" id="ARBA00022490"/>
    </source>
</evidence>
<comment type="subcellular location">
    <subcellularLocation>
        <location evidence="1 10">Cytoplasm</location>
    </subcellularLocation>
</comment>
<comment type="subunit">
    <text evidence="3">Heterooligomeric complex of about 850 to 900 kDa that forms two stacked rings, 12 to 16 nm in diameter.</text>
</comment>
<comment type="similarity">
    <text evidence="2 9">Belongs to the TCP-1 chaperonin family.</text>
</comment>
<evidence type="ECO:0000256" key="8">
    <source>
        <dbReference type="ARBA" id="ARBA00024677"/>
    </source>
</evidence>
<proteinExistence type="inferred from homology"/>
<dbReference type="InterPro" id="IPR002423">
    <property type="entry name" value="Cpn60/GroEL/TCP-1"/>
</dbReference>
<evidence type="ECO:0000256" key="7">
    <source>
        <dbReference type="ARBA" id="ARBA00023186"/>
    </source>
</evidence>
<dbReference type="PANTHER" id="PTHR11353">
    <property type="entry name" value="CHAPERONIN"/>
    <property type="match status" value="1"/>
</dbReference>
<dbReference type="GO" id="GO:0051082">
    <property type="term" value="F:unfolded protein binding"/>
    <property type="evidence" value="ECO:0007669"/>
    <property type="project" value="InterPro"/>
</dbReference>
<sequence>MSHLMNLPILLLKEGTDTSQGQAQIVSNINACQAIVDCVKTTLGPRGMDKLIHTERDVTITNDGATVLKLLDVTHPAASVLVEIAKSQDEEVGDGTTSVTILAGELLNEAKKFVLDGINPQVIIKYYREACNVILDLLDKVSINLSEKSAEERKELLIKCAETTLNSKLLSGYKRFFAEMVVEAVGLLGEDLDDSLIGIKKVTGGSCEDSKLIRGVAFKKTFTYAGAEQQPKKFVNPKILLLNLELELKSEKENAEVVVNNPQDYQSIIDAEYRIIFEKLENAVKLGANVVLSKLPIGDIATQYFAEKGIFCNGRVEEADLIRTSKATGASIQTTLNNLSTEVLGRCDTFEEVQVGGERYNVFTGSTGTCTIILRGGAQQFIEESERSLNDALMIVKRATKSNSVLPGAGSTEMLLSTYLYDYSLHSIAPNVLSSKLNGVTSGVASGVTNGVTSESVNGVNTGDSATATTTANNSSNSNITMNDTDTVSNTTVTKNATTEALDKKSGIAGKKHLIVNGFARALESIPRNLAANSGYNPNDILTQLRSEYNKLSLYNTLSRGDTEVSGALTAGSWFGVDCRNGKVCNPYKECIWEPSLVKKNSIYSATEAACLILSIDETVKHQPRQQPTQ</sequence>
<dbReference type="GO" id="GO:0005737">
    <property type="term" value="C:cytoplasm"/>
    <property type="evidence" value="ECO:0007669"/>
    <property type="project" value="UniProtKB-SubCell"/>
</dbReference>
<dbReference type="FunFam" id="3.30.260.10:FF:000022">
    <property type="entry name" value="T-complex protein 1 subunit eta"/>
    <property type="match status" value="1"/>
</dbReference>
<evidence type="ECO:0000256" key="9">
    <source>
        <dbReference type="RuleBase" id="RU004187"/>
    </source>
</evidence>
<keyword evidence="7 9" id="KW-0143">Chaperone</keyword>
<evidence type="ECO:0000256" key="1">
    <source>
        <dbReference type="ARBA" id="ARBA00004496"/>
    </source>
</evidence>
<evidence type="ECO:0000256" key="5">
    <source>
        <dbReference type="ARBA" id="ARBA00022741"/>
    </source>
</evidence>
<dbReference type="GO" id="GO:0005524">
    <property type="term" value="F:ATP binding"/>
    <property type="evidence" value="ECO:0007669"/>
    <property type="project" value="UniProtKB-KW"/>
</dbReference>
<dbReference type="GO" id="GO:0140662">
    <property type="term" value="F:ATP-dependent protein folding chaperone"/>
    <property type="evidence" value="ECO:0007669"/>
    <property type="project" value="InterPro"/>
</dbReference>
<evidence type="ECO:0000256" key="2">
    <source>
        <dbReference type="ARBA" id="ARBA00008020"/>
    </source>
</evidence>
<dbReference type="Gene3D" id="3.50.7.10">
    <property type="entry name" value="GroEL"/>
    <property type="match status" value="1"/>
</dbReference>
<dbReference type="SUPFAM" id="SSF52029">
    <property type="entry name" value="GroEL apical domain-like"/>
    <property type="match status" value="1"/>
</dbReference>
<gene>
    <name evidence="11" type="primary">CCTeta</name>
</gene>
<comment type="subunit">
    <text evidence="10">Heterooligomeric complex that forms two stacked rings.</text>
</comment>
<dbReference type="CDD" id="cd03340">
    <property type="entry name" value="TCP1_eta"/>
    <property type="match status" value="1"/>
</dbReference>
<evidence type="ECO:0000313" key="11">
    <source>
        <dbReference type="EMBL" id="BAH22755.1"/>
    </source>
</evidence>
<dbReference type="SUPFAM" id="SSF48592">
    <property type="entry name" value="GroEL equatorial domain-like"/>
    <property type="match status" value="2"/>
</dbReference>
<protein>
    <recommendedName>
        <fullName evidence="10">T-complex protein 1 subunit eta</fullName>
        <shortName evidence="10">TCP-1-eta</shortName>
    </recommendedName>
    <alternativeName>
        <fullName evidence="10">CCT-eta</fullName>
    </alternativeName>
</protein>
<dbReference type="InterPro" id="IPR017998">
    <property type="entry name" value="Chaperone_TCP-1"/>
</dbReference>
<dbReference type="SUPFAM" id="SSF54849">
    <property type="entry name" value="GroEL-intermediate domain like"/>
    <property type="match status" value="1"/>
</dbReference>
<evidence type="ECO:0000256" key="6">
    <source>
        <dbReference type="ARBA" id="ARBA00022840"/>
    </source>
</evidence>
<dbReference type="AlphaFoldDB" id="B9WZA7"/>
<dbReference type="InterPro" id="IPR027410">
    <property type="entry name" value="TCP-1-like_intermed_sf"/>
</dbReference>
<dbReference type="PROSITE" id="PS00751">
    <property type="entry name" value="TCP1_2"/>
    <property type="match status" value="1"/>
</dbReference>
<reference evidence="11" key="1">
    <citation type="journal article" date="2009" name="J. Vet. Med. Sci.">
        <title>Babesia microti-group parasites compared phylogenetically by complete sequencing of the CCTeta gene in 36 isolates.</title>
        <authorList>
            <person name="Nakajima R."/>
            <person name="Tsuji M."/>
            <person name="Oda K."/>
            <person name="Zamoto-Niikura A."/>
            <person name="Wei Q."/>
            <person name="Kawabuchi-Kurata T."/>
            <person name="Nishida A."/>
            <person name="Ishihara C."/>
        </authorList>
    </citation>
    <scope>NUCLEOTIDE SEQUENCE</scope>
    <source>
        <strain evidence="11">Ikeda</strain>
    </source>
</reference>
<dbReference type="Gene3D" id="1.10.560.10">
    <property type="entry name" value="GroEL-like equatorial domain"/>
    <property type="match status" value="2"/>
</dbReference>